<sequence>MRVKNPALRSGGKTPTTARSNATLTWGPDSAMRRMRLTDADMRLRIIVWDAALP</sequence>
<reference evidence="2 3" key="1">
    <citation type="submission" date="2019-07" db="EMBL/GenBank/DDBJ databases">
        <title>Whole genome shotgun sequence of Myxococcus virescens NBRC 100334.</title>
        <authorList>
            <person name="Hosoyama A."/>
            <person name="Uohara A."/>
            <person name="Ohji S."/>
            <person name="Ichikawa N."/>
        </authorList>
    </citation>
    <scope>NUCLEOTIDE SEQUENCE [LARGE SCALE GENOMIC DNA]</scope>
    <source>
        <strain evidence="2 3">NBRC 100334</strain>
    </source>
</reference>
<name>A0A511HEN6_9BACT</name>
<organism evidence="2 3">
    <name type="scientific">Myxococcus virescens</name>
    <dbReference type="NCBI Taxonomy" id="83456"/>
    <lineage>
        <taxon>Bacteria</taxon>
        <taxon>Pseudomonadati</taxon>
        <taxon>Myxococcota</taxon>
        <taxon>Myxococcia</taxon>
        <taxon>Myxococcales</taxon>
        <taxon>Cystobacterineae</taxon>
        <taxon>Myxococcaceae</taxon>
        <taxon>Myxococcus</taxon>
    </lineage>
</organism>
<evidence type="ECO:0000313" key="2">
    <source>
        <dbReference type="EMBL" id="GEL72003.1"/>
    </source>
</evidence>
<dbReference type="Proteomes" id="UP000321224">
    <property type="component" value="Unassembled WGS sequence"/>
</dbReference>
<protein>
    <submittedName>
        <fullName evidence="2">Uncharacterized protein</fullName>
    </submittedName>
</protein>
<dbReference type="EMBL" id="BJVY01000021">
    <property type="protein sequence ID" value="GEL72003.1"/>
    <property type="molecule type" value="Genomic_DNA"/>
</dbReference>
<evidence type="ECO:0000256" key="1">
    <source>
        <dbReference type="SAM" id="MobiDB-lite"/>
    </source>
</evidence>
<feature type="region of interest" description="Disordered" evidence="1">
    <location>
        <begin position="1"/>
        <end position="25"/>
    </location>
</feature>
<evidence type="ECO:0000313" key="3">
    <source>
        <dbReference type="Proteomes" id="UP000321224"/>
    </source>
</evidence>
<dbReference type="AlphaFoldDB" id="A0A511HEN6"/>
<feature type="compositionally biased region" description="Polar residues" evidence="1">
    <location>
        <begin position="13"/>
        <end position="24"/>
    </location>
</feature>
<proteinExistence type="predicted"/>
<gene>
    <name evidence="2" type="ORF">MVI01_37870</name>
</gene>
<accession>A0A511HEN6</accession>
<comment type="caution">
    <text evidence="2">The sequence shown here is derived from an EMBL/GenBank/DDBJ whole genome shotgun (WGS) entry which is preliminary data.</text>
</comment>